<protein>
    <submittedName>
        <fullName evidence="1">Uncharacterized protein</fullName>
    </submittedName>
</protein>
<reference evidence="1" key="1">
    <citation type="submission" date="2019-01" db="EMBL/GenBank/DDBJ databases">
        <title>Draft genome sequences of three monokaryotic isolates of the white-rot basidiomycete fungus Dichomitus squalens.</title>
        <authorList>
            <consortium name="DOE Joint Genome Institute"/>
            <person name="Lopez S.C."/>
            <person name="Andreopoulos B."/>
            <person name="Pangilinan J."/>
            <person name="Lipzen A."/>
            <person name="Riley R."/>
            <person name="Ahrendt S."/>
            <person name="Ng V."/>
            <person name="Barry K."/>
            <person name="Daum C."/>
            <person name="Grigoriev I.V."/>
            <person name="Hilden K.S."/>
            <person name="Makela M.R."/>
            <person name="de Vries R.P."/>
        </authorList>
    </citation>
    <scope>NUCLEOTIDE SEQUENCE [LARGE SCALE GENOMIC DNA]</scope>
    <source>
        <strain evidence="1">OM18370.1</strain>
    </source>
</reference>
<dbReference type="PROSITE" id="PS51257">
    <property type="entry name" value="PROKAR_LIPOPROTEIN"/>
    <property type="match status" value="1"/>
</dbReference>
<proteinExistence type="predicted"/>
<dbReference type="AlphaFoldDB" id="A0A4Q9N0U7"/>
<dbReference type="EMBL" id="ML143390">
    <property type="protein sequence ID" value="TBU33725.1"/>
    <property type="molecule type" value="Genomic_DNA"/>
</dbReference>
<dbReference type="Proteomes" id="UP000292957">
    <property type="component" value="Unassembled WGS sequence"/>
</dbReference>
<sequence>MLVLLRGKSALSKYSVINMALMSGCPDTNETSVRRADSAGQHHEVYRRATTWGVVDHKPMDASSFIAQPVPCDGSIKKVKIPV</sequence>
<organism evidence="1">
    <name type="scientific">Dichomitus squalens</name>
    <dbReference type="NCBI Taxonomy" id="114155"/>
    <lineage>
        <taxon>Eukaryota</taxon>
        <taxon>Fungi</taxon>
        <taxon>Dikarya</taxon>
        <taxon>Basidiomycota</taxon>
        <taxon>Agaricomycotina</taxon>
        <taxon>Agaricomycetes</taxon>
        <taxon>Polyporales</taxon>
        <taxon>Polyporaceae</taxon>
        <taxon>Dichomitus</taxon>
    </lineage>
</organism>
<evidence type="ECO:0000313" key="1">
    <source>
        <dbReference type="EMBL" id="TBU33725.1"/>
    </source>
</evidence>
<name>A0A4Q9N0U7_9APHY</name>
<accession>A0A4Q9N0U7</accession>
<gene>
    <name evidence="1" type="ORF">BD311DRAFT_747836</name>
</gene>